<evidence type="ECO:0000313" key="1">
    <source>
        <dbReference type="EMBL" id="MUN30064.1"/>
    </source>
</evidence>
<gene>
    <name evidence="1" type="ORF">GC250_11655</name>
</gene>
<keyword evidence="2" id="KW-1185">Reference proteome</keyword>
<organism evidence="1 2">
    <name type="scientific">Sulfuracidifex metallicus DSM 6482 = JCM 9184</name>
    <dbReference type="NCBI Taxonomy" id="523847"/>
    <lineage>
        <taxon>Archaea</taxon>
        <taxon>Thermoproteota</taxon>
        <taxon>Thermoprotei</taxon>
        <taxon>Sulfolobales</taxon>
        <taxon>Sulfolobaceae</taxon>
        <taxon>Sulfuracidifex</taxon>
    </lineage>
</organism>
<name>A0A6A9QNE5_SULME</name>
<dbReference type="RefSeq" id="WP_156017781.1">
    <property type="nucleotide sequence ID" value="NZ_BBBY01000027.1"/>
</dbReference>
<dbReference type="AlphaFoldDB" id="A0A6A9QNE5"/>
<accession>A0A6A9QNE5</accession>
<dbReference type="Proteomes" id="UP000470772">
    <property type="component" value="Unassembled WGS sequence"/>
</dbReference>
<dbReference type="EMBL" id="WGGD01000005">
    <property type="protein sequence ID" value="MUN30064.1"/>
    <property type="molecule type" value="Genomic_DNA"/>
</dbReference>
<reference evidence="1 2" key="1">
    <citation type="submission" date="2019-10" db="EMBL/GenBank/DDBJ databases">
        <title>Sequencing and Assembly of Multiple Reported Metal-Biooxidizing Members of the Extremely Thermoacidophilic Archaeal Family Sulfolobaceae.</title>
        <authorList>
            <person name="Counts J.A."/>
            <person name="Kelly R.M."/>
        </authorList>
    </citation>
    <scope>NUCLEOTIDE SEQUENCE [LARGE SCALE GENOMIC DNA]</scope>
    <source>
        <strain evidence="1 2">DSM 6482</strain>
    </source>
</reference>
<proteinExistence type="predicted"/>
<protein>
    <submittedName>
        <fullName evidence="1">Uncharacterized protein</fullName>
    </submittedName>
</protein>
<evidence type="ECO:0000313" key="2">
    <source>
        <dbReference type="Proteomes" id="UP000470772"/>
    </source>
</evidence>
<comment type="caution">
    <text evidence="1">The sequence shown here is derived from an EMBL/GenBank/DDBJ whole genome shotgun (WGS) entry which is preliminary data.</text>
</comment>
<sequence length="65" mass="7657">MNCIMCYLTSFPPARVPISSIRDYIWWAVKWLREPYHLDRVSRGLSLLSSSPFDERDTRSSPQSH</sequence>